<dbReference type="PANTHER" id="PTHR44169:SF6">
    <property type="entry name" value="NADPH-DEPENDENT 1-ACYLDIHYDROXYACETONE PHOSPHATE REDUCTASE"/>
    <property type="match status" value="1"/>
</dbReference>
<proteinExistence type="inferred from homology"/>
<comment type="similarity">
    <text evidence="1 3">Belongs to the short-chain dehydrogenases/reductases (SDR) family.</text>
</comment>
<evidence type="ECO:0000256" key="3">
    <source>
        <dbReference type="RuleBase" id="RU000363"/>
    </source>
</evidence>
<dbReference type="EMBL" id="LVYD01000124">
    <property type="protein sequence ID" value="OQP57168.1"/>
    <property type="molecule type" value="Genomic_DNA"/>
</dbReference>
<name>A0A1V9FFN7_9BACT</name>
<dbReference type="InterPro" id="IPR036291">
    <property type="entry name" value="NAD(P)-bd_dom_sf"/>
</dbReference>
<evidence type="ECO:0000256" key="2">
    <source>
        <dbReference type="ARBA" id="ARBA00023002"/>
    </source>
</evidence>
<evidence type="ECO:0000256" key="1">
    <source>
        <dbReference type="ARBA" id="ARBA00006484"/>
    </source>
</evidence>
<dbReference type="SUPFAM" id="SSF51735">
    <property type="entry name" value="NAD(P)-binding Rossmann-fold domains"/>
    <property type="match status" value="1"/>
</dbReference>
<keyword evidence="5" id="KW-1185">Reference proteome</keyword>
<comment type="caution">
    <text evidence="4">The sequence shown here is derived from an EMBL/GenBank/DDBJ whole genome shotgun (WGS) entry which is preliminary data.</text>
</comment>
<organism evidence="4 5">
    <name type="scientific">Niastella vici</name>
    <dbReference type="NCBI Taxonomy" id="1703345"/>
    <lineage>
        <taxon>Bacteria</taxon>
        <taxon>Pseudomonadati</taxon>
        <taxon>Bacteroidota</taxon>
        <taxon>Chitinophagia</taxon>
        <taxon>Chitinophagales</taxon>
        <taxon>Chitinophagaceae</taxon>
        <taxon>Niastella</taxon>
    </lineage>
</organism>
<dbReference type="AlphaFoldDB" id="A0A1V9FFN7"/>
<dbReference type="OrthoDB" id="9810734at2"/>
<dbReference type="InterPro" id="IPR002347">
    <property type="entry name" value="SDR_fam"/>
</dbReference>
<dbReference type="Pfam" id="PF00106">
    <property type="entry name" value="adh_short"/>
    <property type="match status" value="1"/>
</dbReference>
<dbReference type="Gene3D" id="3.40.50.720">
    <property type="entry name" value="NAD(P)-binding Rossmann-like Domain"/>
    <property type="match status" value="1"/>
</dbReference>
<reference evidence="4 5" key="1">
    <citation type="submission" date="2016-03" db="EMBL/GenBank/DDBJ databases">
        <title>Niastella vici sp. nov., isolated from farmland soil.</title>
        <authorList>
            <person name="Chen L."/>
            <person name="Wang D."/>
            <person name="Yang S."/>
            <person name="Wang G."/>
        </authorList>
    </citation>
    <scope>NUCLEOTIDE SEQUENCE [LARGE SCALE GENOMIC DNA]</scope>
    <source>
        <strain evidence="4 5">DJ57</strain>
    </source>
</reference>
<dbReference type="STRING" id="1703345.A3860_11430"/>
<accession>A0A1V9FFN7</accession>
<dbReference type="GO" id="GO:0016491">
    <property type="term" value="F:oxidoreductase activity"/>
    <property type="evidence" value="ECO:0007669"/>
    <property type="project" value="UniProtKB-KW"/>
</dbReference>
<dbReference type="PANTHER" id="PTHR44169">
    <property type="entry name" value="NADPH-DEPENDENT 1-ACYLDIHYDROXYACETONE PHOSPHATE REDUCTASE"/>
    <property type="match status" value="1"/>
</dbReference>
<protein>
    <submittedName>
        <fullName evidence="4">Short-chain dehydrogenase</fullName>
    </submittedName>
</protein>
<evidence type="ECO:0000313" key="5">
    <source>
        <dbReference type="Proteomes" id="UP000192796"/>
    </source>
</evidence>
<keyword evidence="2" id="KW-0560">Oxidoreductase</keyword>
<gene>
    <name evidence="4" type="ORF">A3860_11430</name>
</gene>
<dbReference type="PRINTS" id="PR00080">
    <property type="entry name" value="SDRFAMILY"/>
</dbReference>
<sequence length="241" mass="26641">MNMKPNSKILVTGGASGIGLGIVEYLLKDGHTVIVCGRREDVLKDLTAKHPAVITKKTDLENVADREALYKWIATEHKDLNVLVNNAGIQNWMSPADDNFFTRAQQEIAINIEAPLHLISLFIKLPALDTIMNVTSGLAFSPFAKVPVYSATKAFFRSFTISLRYLLKDRNINVVEIVPPALKTDLGGKGLHDHAPEVGPFVESIFEQLKQGKNELTYGTSADRAKIGAEEFKKEFSKLHP</sequence>
<dbReference type="PRINTS" id="PR00081">
    <property type="entry name" value="GDHRDH"/>
</dbReference>
<evidence type="ECO:0000313" key="4">
    <source>
        <dbReference type="EMBL" id="OQP57168.1"/>
    </source>
</evidence>
<dbReference type="Proteomes" id="UP000192796">
    <property type="component" value="Unassembled WGS sequence"/>
</dbReference>